<proteinExistence type="predicted"/>
<name>Q4RGH1_TETNG</name>
<evidence type="ECO:0000313" key="2">
    <source>
        <dbReference type="EMBL" id="CAG12511.1"/>
    </source>
</evidence>
<dbReference type="EMBL" id="CAAE01015100">
    <property type="protein sequence ID" value="CAG12511.1"/>
    <property type="molecule type" value="Genomic_DNA"/>
</dbReference>
<dbReference type="KEGG" id="tng:GSTEN00034804G001"/>
<feature type="compositionally biased region" description="Low complexity" evidence="1">
    <location>
        <begin position="1"/>
        <end position="37"/>
    </location>
</feature>
<dbReference type="AlphaFoldDB" id="Q4RGH1"/>
<protein>
    <submittedName>
        <fullName evidence="2">(spotted green pufferfish) hypothetical protein</fullName>
    </submittedName>
</protein>
<feature type="region of interest" description="Disordered" evidence="1">
    <location>
        <begin position="1"/>
        <end position="81"/>
    </location>
</feature>
<feature type="compositionally biased region" description="Low complexity" evidence="1">
    <location>
        <begin position="61"/>
        <end position="81"/>
    </location>
</feature>
<evidence type="ECO:0000256" key="1">
    <source>
        <dbReference type="SAM" id="MobiDB-lite"/>
    </source>
</evidence>
<comment type="caution">
    <text evidence="2">The sequence shown here is derived from an EMBL/GenBank/DDBJ whole genome shotgun (WGS) entry which is preliminary data.</text>
</comment>
<reference evidence="2" key="2">
    <citation type="submission" date="2004-02" db="EMBL/GenBank/DDBJ databases">
        <authorList>
            <consortium name="Genoscope"/>
            <consortium name="Whitehead Institute Centre for Genome Research"/>
        </authorList>
    </citation>
    <scope>NUCLEOTIDE SEQUENCE</scope>
</reference>
<gene>
    <name evidence="2" type="ORF">GSTENG00034804001</name>
</gene>
<sequence>MAALASPSTSATTPTTWPCTSTPASTTAAITTPSSSTRCRGGAGVTSTARETSPLHRGMRPSATSTSTWSSSTSSFPTATC</sequence>
<reference evidence="2" key="1">
    <citation type="journal article" date="2004" name="Nature">
        <title>Genome duplication in the teleost fish Tetraodon nigroviridis reveals the early vertebrate proto-karyotype.</title>
        <authorList>
            <person name="Jaillon O."/>
            <person name="Aury J.-M."/>
            <person name="Brunet F."/>
            <person name="Petit J.-L."/>
            <person name="Stange-Thomann N."/>
            <person name="Mauceli E."/>
            <person name="Bouneau L."/>
            <person name="Fischer C."/>
            <person name="Ozouf-Costaz C."/>
            <person name="Bernot A."/>
            <person name="Nicaud S."/>
            <person name="Jaffe D."/>
            <person name="Fisher S."/>
            <person name="Lutfalla G."/>
            <person name="Dossat C."/>
            <person name="Segurens B."/>
            <person name="Dasilva C."/>
            <person name="Salanoubat M."/>
            <person name="Levy M."/>
            <person name="Boudet N."/>
            <person name="Castellano S."/>
            <person name="Anthouard V."/>
            <person name="Jubin C."/>
            <person name="Castelli V."/>
            <person name="Katinka M."/>
            <person name="Vacherie B."/>
            <person name="Biemont C."/>
            <person name="Skalli Z."/>
            <person name="Cattolico L."/>
            <person name="Poulain J."/>
            <person name="De Berardinis V."/>
            <person name="Cruaud C."/>
            <person name="Duprat S."/>
            <person name="Brottier P."/>
            <person name="Coutanceau J.-P."/>
            <person name="Gouzy J."/>
            <person name="Parra G."/>
            <person name="Lardier G."/>
            <person name="Chapple C."/>
            <person name="McKernan K.J."/>
            <person name="McEwan P."/>
            <person name="Bosak S."/>
            <person name="Kellis M."/>
            <person name="Volff J.-N."/>
            <person name="Guigo R."/>
            <person name="Zody M.C."/>
            <person name="Mesirov J."/>
            <person name="Lindblad-Toh K."/>
            <person name="Birren B."/>
            <person name="Nusbaum C."/>
            <person name="Kahn D."/>
            <person name="Robinson-Rechavi M."/>
            <person name="Laudet V."/>
            <person name="Schachter V."/>
            <person name="Quetier F."/>
            <person name="Saurin W."/>
            <person name="Scarpelli C."/>
            <person name="Wincker P."/>
            <person name="Lander E.S."/>
            <person name="Weissenbach J."/>
            <person name="Roest Crollius H."/>
        </authorList>
    </citation>
    <scope>NUCLEOTIDE SEQUENCE [LARGE SCALE GENOMIC DNA]</scope>
</reference>
<organism evidence="2">
    <name type="scientific">Tetraodon nigroviridis</name>
    <name type="common">Spotted green pufferfish</name>
    <name type="synonym">Chelonodon nigroviridis</name>
    <dbReference type="NCBI Taxonomy" id="99883"/>
    <lineage>
        <taxon>Eukaryota</taxon>
        <taxon>Metazoa</taxon>
        <taxon>Chordata</taxon>
        <taxon>Craniata</taxon>
        <taxon>Vertebrata</taxon>
        <taxon>Euteleostomi</taxon>
        <taxon>Actinopterygii</taxon>
        <taxon>Neopterygii</taxon>
        <taxon>Teleostei</taxon>
        <taxon>Neoteleostei</taxon>
        <taxon>Acanthomorphata</taxon>
        <taxon>Eupercaria</taxon>
        <taxon>Tetraodontiformes</taxon>
        <taxon>Tetradontoidea</taxon>
        <taxon>Tetraodontidae</taxon>
        <taxon>Tetraodon</taxon>
    </lineage>
</organism>
<accession>Q4RGH1</accession>